<name>A0A3D8JAU5_9HELI</name>
<evidence type="ECO:0000256" key="10">
    <source>
        <dbReference type="PIRSR" id="PIRSR000388-3"/>
    </source>
</evidence>
<dbReference type="Gene3D" id="3.20.20.60">
    <property type="entry name" value="Phosphoenolpyruvate-binding domains"/>
    <property type="match status" value="1"/>
</dbReference>
<dbReference type="GO" id="GO:0000287">
    <property type="term" value="F:magnesium ion binding"/>
    <property type="evidence" value="ECO:0007669"/>
    <property type="project" value="TreeGrafter"/>
</dbReference>
<evidence type="ECO:0000256" key="9">
    <source>
        <dbReference type="PIRSR" id="PIRSR000388-2"/>
    </source>
</evidence>
<dbReference type="OrthoDB" id="9781789at2"/>
<accession>A0A3D8JAU5</accession>
<protein>
    <recommendedName>
        <fullName evidence="7">3-methyl-2-oxobutanoate hydroxymethyltransferase</fullName>
        <ecNumber evidence="7">2.1.2.11</ecNumber>
    </recommendedName>
    <alternativeName>
        <fullName evidence="7">Ketopantoate hydroxymethyltransferase</fullName>
        <shortName evidence="7">KPHMT</shortName>
    </alternativeName>
</protein>
<dbReference type="InterPro" id="IPR015813">
    <property type="entry name" value="Pyrv/PenolPyrv_kinase-like_dom"/>
</dbReference>
<evidence type="ECO:0000256" key="3">
    <source>
        <dbReference type="ARBA" id="ARBA00011424"/>
    </source>
</evidence>
<dbReference type="GO" id="GO:0015940">
    <property type="term" value="P:pantothenate biosynthetic process"/>
    <property type="evidence" value="ECO:0007669"/>
    <property type="project" value="UniProtKB-UniRule"/>
</dbReference>
<dbReference type="EMBL" id="NXLX01000001">
    <property type="protein sequence ID" value="RDU74609.1"/>
    <property type="molecule type" value="Genomic_DNA"/>
</dbReference>
<feature type="active site" description="Proton acceptor" evidence="7 8">
    <location>
        <position position="179"/>
    </location>
</feature>
<reference evidence="11 12" key="1">
    <citation type="submission" date="2018-04" db="EMBL/GenBank/DDBJ databases">
        <title>Novel Campyloabacter and Helicobacter Species and Strains.</title>
        <authorList>
            <person name="Mannion A.J."/>
            <person name="Shen Z."/>
            <person name="Fox J.G."/>
        </authorList>
    </citation>
    <scope>NUCLEOTIDE SEQUENCE [LARGE SCALE GENOMIC DNA]</scope>
    <source>
        <strain evidence="11 12">MIT 04-9362</strain>
    </source>
</reference>
<dbReference type="NCBIfam" id="NF001452">
    <property type="entry name" value="PRK00311.1"/>
    <property type="match status" value="1"/>
</dbReference>
<dbReference type="Proteomes" id="UP000256695">
    <property type="component" value="Unassembled WGS sequence"/>
</dbReference>
<dbReference type="GO" id="GO:0008168">
    <property type="term" value="F:methyltransferase activity"/>
    <property type="evidence" value="ECO:0007669"/>
    <property type="project" value="UniProtKB-KW"/>
</dbReference>
<dbReference type="PIRSF" id="PIRSF000388">
    <property type="entry name" value="Pantoate_hydroxy_MeTrfase"/>
    <property type="match status" value="1"/>
</dbReference>
<evidence type="ECO:0000256" key="7">
    <source>
        <dbReference type="HAMAP-Rule" id="MF_00156"/>
    </source>
</evidence>
<evidence type="ECO:0000313" key="12">
    <source>
        <dbReference type="Proteomes" id="UP000256695"/>
    </source>
</evidence>
<feature type="binding site" evidence="7 9">
    <location>
        <begin position="42"/>
        <end position="43"/>
    </location>
    <ligand>
        <name>3-methyl-2-oxobutanoate</name>
        <dbReference type="ChEBI" id="CHEBI:11851"/>
    </ligand>
</feature>
<dbReference type="GO" id="GO:0005737">
    <property type="term" value="C:cytoplasm"/>
    <property type="evidence" value="ECO:0007669"/>
    <property type="project" value="UniProtKB-SubCell"/>
</dbReference>
<keyword evidence="12" id="KW-1185">Reference proteome</keyword>
<dbReference type="InterPro" id="IPR003700">
    <property type="entry name" value="Pantoate_hydroxy_MeTrfase"/>
</dbReference>
<comment type="subunit">
    <text evidence="3 7">Homodecamer; pentamer of dimers.</text>
</comment>
<comment type="catalytic activity">
    <reaction evidence="7">
        <text>(6R)-5,10-methylene-5,6,7,8-tetrahydrofolate + 3-methyl-2-oxobutanoate + H2O = 2-dehydropantoate + (6S)-5,6,7,8-tetrahydrofolate</text>
        <dbReference type="Rhea" id="RHEA:11824"/>
        <dbReference type="ChEBI" id="CHEBI:11561"/>
        <dbReference type="ChEBI" id="CHEBI:11851"/>
        <dbReference type="ChEBI" id="CHEBI:15377"/>
        <dbReference type="ChEBI" id="CHEBI:15636"/>
        <dbReference type="ChEBI" id="CHEBI:57453"/>
        <dbReference type="EC" id="2.1.2.11"/>
    </reaction>
</comment>
<comment type="subcellular location">
    <subcellularLocation>
        <location evidence="7">Cytoplasm</location>
    </subcellularLocation>
</comment>
<dbReference type="CDD" id="cd06557">
    <property type="entry name" value="KPHMT-like"/>
    <property type="match status" value="1"/>
</dbReference>
<dbReference type="AlphaFoldDB" id="A0A3D8JAU5"/>
<gene>
    <name evidence="7 11" type="primary">panB</name>
    <name evidence="11" type="ORF">CQA57_00735</name>
</gene>
<keyword evidence="7 10" id="KW-0460">Magnesium</keyword>
<feature type="binding site" evidence="7 10">
    <location>
        <position position="112"/>
    </location>
    <ligand>
        <name>Mg(2+)</name>
        <dbReference type="ChEBI" id="CHEBI:18420"/>
    </ligand>
</feature>
<evidence type="ECO:0000313" key="11">
    <source>
        <dbReference type="EMBL" id="RDU74609.1"/>
    </source>
</evidence>
<evidence type="ECO:0000256" key="4">
    <source>
        <dbReference type="ARBA" id="ARBA00022655"/>
    </source>
</evidence>
<dbReference type="GO" id="GO:0032259">
    <property type="term" value="P:methylation"/>
    <property type="evidence" value="ECO:0007669"/>
    <property type="project" value="UniProtKB-KW"/>
</dbReference>
<comment type="pathway">
    <text evidence="1 7">Cofactor biosynthesis; (R)-pantothenate biosynthesis; (R)-pantoate from 3-methyl-2-oxobutanoate: step 1/2.</text>
</comment>
<keyword evidence="5 7" id="KW-0808">Transferase</keyword>
<dbReference type="InterPro" id="IPR040442">
    <property type="entry name" value="Pyrv_kinase-like_dom_sf"/>
</dbReference>
<evidence type="ECO:0000256" key="5">
    <source>
        <dbReference type="ARBA" id="ARBA00022679"/>
    </source>
</evidence>
<evidence type="ECO:0000256" key="6">
    <source>
        <dbReference type="ARBA" id="ARBA00056497"/>
    </source>
</evidence>
<feature type="binding site" evidence="7 9">
    <location>
        <position position="110"/>
    </location>
    <ligand>
        <name>3-methyl-2-oxobutanoate</name>
        <dbReference type="ChEBI" id="CHEBI:11851"/>
    </ligand>
</feature>
<comment type="cofactor">
    <cofactor evidence="7 10">
        <name>Mg(2+)</name>
        <dbReference type="ChEBI" id="CHEBI:18420"/>
    </cofactor>
    <text evidence="7 10">Binds 1 Mg(2+) ion per subunit.</text>
</comment>
<dbReference type="UniPathway" id="UPA00028">
    <property type="reaction ID" value="UER00003"/>
</dbReference>
<feature type="binding site" evidence="7 10">
    <location>
        <position position="81"/>
    </location>
    <ligand>
        <name>Mg(2+)</name>
        <dbReference type="ChEBI" id="CHEBI:18420"/>
    </ligand>
</feature>
<evidence type="ECO:0000256" key="1">
    <source>
        <dbReference type="ARBA" id="ARBA00005033"/>
    </source>
</evidence>
<keyword evidence="7 10" id="KW-0479">Metal-binding</keyword>
<keyword evidence="7" id="KW-0963">Cytoplasm</keyword>
<dbReference type="NCBIfam" id="TIGR00222">
    <property type="entry name" value="panB"/>
    <property type="match status" value="1"/>
</dbReference>
<dbReference type="FunFam" id="3.20.20.60:FF:000003">
    <property type="entry name" value="3-methyl-2-oxobutanoate hydroxymethyltransferase"/>
    <property type="match status" value="1"/>
</dbReference>
<dbReference type="HAMAP" id="MF_00156">
    <property type="entry name" value="PanB"/>
    <property type="match status" value="1"/>
</dbReference>
<evidence type="ECO:0000256" key="2">
    <source>
        <dbReference type="ARBA" id="ARBA00008676"/>
    </source>
</evidence>
<dbReference type="Pfam" id="PF02548">
    <property type="entry name" value="Pantoate_transf"/>
    <property type="match status" value="1"/>
</dbReference>
<dbReference type="RefSeq" id="WP_115578318.1">
    <property type="nucleotide sequence ID" value="NZ_NXLX01000001.1"/>
</dbReference>
<comment type="similarity">
    <text evidence="2 7">Belongs to the PanB family.</text>
</comment>
<comment type="caution">
    <text evidence="11">The sequence shown here is derived from an EMBL/GenBank/DDBJ whole genome shotgun (WGS) entry which is preliminary data.</text>
</comment>
<dbReference type="GO" id="GO:0003864">
    <property type="term" value="F:3-methyl-2-oxobutanoate hydroxymethyltransferase activity"/>
    <property type="evidence" value="ECO:0007669"/>
    <property type="project" value="UniProtKB-UniRule"/>
</dbReference>
<dbReference type="SUPFAM" id="SSF51621">
    <property type="entry name" value="Phosphoenolpyruvate/pyruvate domain"/>
    <property type="match status" value="1"/>
</dbReference>
<organism evidence="11 12">
    <name type="scientific">Helicobacter anseris</name>
    <dbReference type="NCBI Taxonomy" id="375926"/>
    <lineage>
        <taxon>Bacteria</taxon>
        <taxon>Pseudomonadati</taxon>
        <taxon>Campylobacterota</taxon>
        <taxon>Epsilonproteobacteria</taxon>
        <taxon>Campylobacterales</taxon>
        <taxon>Helicobacteraceae</taxon>
        <taxon>Helicobacter</taxon>
    </lineage>
</organism>
<dbReference type="PANTHER" id="PTHR20881">
    <property type="entry name" value="3-METHYL-2-OXOBUTANOATE HYDROXYMETHYLTRANSFERASE"/>
    <property type="match status" value="1"/>
</dbReference>
<sequence length="261" mass="28925">MKVTINTLQKKKNIEKITAITAYDALFGRIFDGEVDVILVGDSLAQSFCGFSDTLAIGIDEMIYHTKAVCRAVKQSFVVGDMSFGSYQNQREAIKNAVRFYKETNASAIKLEGGLNRVGIVKSIIDEGIAVMGHIGLMPQFARSEGGYKIKGKNELDAQRLMEEALALQEAGVFAIVLEGIKQEVATQITQMLKIPTIGIGSGVDCDGQILVWSDAFGFFKDFKPKFVRYYLDGEELLKKAIRSYTDDVKTKRFPSIDESY</sequence>
<proteinExistence type="inferred from homology"/>
<comment type="function">
    <text evidence="6 7">Catalyzes the reversible reaction in which hydroxymethyl group from 5,10-methylenetetrahydrofolate is transferred onto alpha-ketoisovalerate to form ketopantoate.</text>
</comment>
<evidence type="ECO:0000256" key="8">
    <source>
        <dbReference type="PIRSR" id="PIRSR000388-1"/>
    </source>
</evidence>
<keyword evidence="4 7" id="KW-0566">Pantothenate biosynthesis</keyword>
<keyword evidence="11" id="KW-0489">Methyltransferase</keyword>
<feature type="binding site" evidence="7 10">
    <location>
        <position position="42"/>
    </location>
    <ligand>
        <name>Mg(2+)</name>
        <dbReference type="ChEBI" id="CHEBI:18420"/>
    </ligand>
</feature>
<dbReference type="PANTHER" id="PTHR20881:SF0">
    <property type="entry name" value="3-METHYL-2-OXOBUTANOATE HYDROXYMETHYLTRANSFERASE"/>
    <property type="match status" value="1"/>
</dbReference>
<feature type="binding site" evidence="7 9">
    <location>
        <position position="81"/>
    </location>
    <ligand>
        <name>3-methyl-2-oxobutanoate</name>
        <dbReference type="ChEBI" id="CHEBI:11851"/>
    </ligand>
</feature>
<dbReference type="EC" id="2.1.2.11" evidence="7"/>